<protein>
    <submittedName>
        <fullName evidence="3">PadR family transcriptional regulator</fullName>
    </submittedName>
</protein>
<accession>A0A2T5GN99</accession>
<feature type="compositionally biased region" description="Basic and acidic residues" evidence="1">
    <location>
        <begin position="16"/>
        <end position="30"/>
    </location>
</feature>
<dbReference type="Proteomes" id="UP000244189">
    <property type="component" value="Unassembled WGS sequence"/>
</dbReference>
<feature type="region of interest" description="Disordered" evidence="1">
    <location>
        <begin position="1"/>
        <end position="46"/>
    </location>
</feature>
<proteinExistence type="predicted"/>
<gene>
    <name evidence="3" type="ORF">C8J26_1129</name>
</gene>
<keyword evidence="4" id="KW-1185">Reference proteome</keyword>
<dbReference type="AlphaFoldDB" id="A0A2T5GN99"/>
<sequence>MRFGTEYGAWTGGPRGDGEQRGRPGHDGHGGHGRHGHRGGPGGRRRLFDGGELKLVMLKLIADAPRHGYDLIREIEGLTGGGYAPSPGVVYPTLSMLDEMGLIEEQQSEGAKKRFAASDEGRAHLAENSAIVDALFARLAAVGAESERTDGAPIRRAMGNLRQVLQHRLIREDVNEDTLHDVAALIDEVAQKIERLK</sequence>
<dbReference type="InterPro" id="IPR036388">
    <property type="entry name" value="WH-like_DNA-bd_sf"/>
</dbReference>
<evidence type="ECO:0000259" key="2">
    <source>
        <dbReference type="Pfam" id="PF03551"/>
    </source>
</evidence>
<dbReference type="SUPFAM" id="SSF46785">
    <property type="entry name" value="Winged helix' DNA-binding domain"/>
    <property type="match status" value="1"/>
</dbReference>
<evidence type="ECO:0000256" key="1">
    <source>
        <dbReference type="SAM" id="MobiDB-lite"/>
    </source>
</evidence>
<dbReference type="Gene3D" id="1.10.10.10">
    <property type="entry name" value="Winged helix-like DNA-binding domain superfamily/Winged helix DNA-binding domain"/>
    <property type="match status" value="1"/>
</dbReference>
<evidence type="ECO:0000313" key="3">
    <source>
        <dbReference type="EMBL" id="PTQ60815.1"/>
    </source>
</evidence>
<organism evidence="3 4">
    <name type="scientific">Sphingomonas aurantiaca</name>
    <dbReference type="NCBI Taxonomy" id="185949"/>
    <lineage>
        <taxon>Bacteria</taxon>
        <taxon>Pseudomonadati</taxon>
        <taxon>Pseudomonadota</taxon>
        <taxon>Alphaproteobacteria</taxon>
        <taxon>Sphingomonadales</taxon>
        <taxon>Sphingomonadaceae</taxon>
        <taxon>Sphingomonas</taxon>
    </lineage>
</organism>
<dbReference type="InterPro" id="IPR036390">
    <property type="entry name" value="WH_DNA-bd_sf"/>
</dbReference>
<dbReference type="PANTHER" id="PTHR43252">
    <property type="entry name" value="TRANSCRIPTIONAL REGULATOR YQJI"/>
    <property type="match status" value="1"/>
</dbReference>
<dbReference type="PANTHER" id="PTHR43252:SF7">
    <property type="entry name" value="TRANSCRIPTIONAL REGULATOR YQJI"/>
    <property type="match status" value="1"/>
</dbReference>
<comment type="caution">
    <text evidence="3">The sequence shown here is derived from an EMBL/GenBank/DDBJ whole genome shotgun (WGS) entry which is preliminary data.</text>
</comment>
<dbReference type="InterPro" id="IPR005149">
    <property type="entry name" value="Tscrpt_reg_PadR_N"/>
</dbReference>
<dbReference type="Pfam" id="PF03551">
    <property type="entry name" value="PadR"/>
    <property type="match status" value="1"/>
</dbReference>
<name>A0A2T5GN99_9SPHN</name>
<dbReference type="RefSeq" id="WP_107957106.1">
    <property type="nucleotide sequence ID" value="NZ_QAOG01000002.1"/>
</dbReference>
<dbReference type="EMBL" id="QAOG01000002">
    <property type="protein sequence ID" value="PTQ60815.1"/>
    <property type="molecule type" value="Genomic_DNA"/>
</dbReference>
<feature type="domain" description="Transcription regulator PadR N-terminal" evidence="2">
    <location>
        <begin position="57"/>
        <end position="127"/>
    </location>
</feature>
<reference evidence="3 4" key="1">
    <citation type="submission" date="2018-04" db="EMBL/GenBank/DDBJ databases">
        <title>Genomic Encyclopedia of Type Strains, Phase III (KMG-III): the genomes of soil and plant-associated and newly described type strains.</title>
        <authorList>
            <person name="Whitman W."/>
        </authorList>
    </citation>
    <scope>NUCLEOTIDE SEQUENCE [LARGE SCALE GENOMIC DNA]</scope>
    <source>
        <strain evidence="3 4">MA101b</strain>
    </source>
</reference>
<evidence type="ECO:0000313" key="4">
    <source>
        <dbReference type="Proteomes" id="UP000244189"/>
    </source>
</evidence>